<reference evidence="1 2" key="1">
    <citation type="submission" date="2018-11" db="EMBL/GenBank/DDBJ databases">
        <authorList>
            <consortium name="Pathogen Informatics"/>
        </authorList>
    </citation>
    <scope>NUCLEOTIDE SEQUENCE [LARGE SCALE GENOMIC DNA]</scope>
</reference>
<feature type="non-terminal residue" evidence="1">
    <location>
        <position position="49"/>
    </location>
</feature>
<keyword evidence="2" id="KW-1185">Reference proteome</keyword>
<name>A0A3P6S4X6_CYLGO</name>
<protein>
    <submittedName>
        <fullName evidence="1">Uncharacterized protein</fullName>
    </submittedName>
</protein>
<accession>A0A3P6S4X6</accession>
<dbReference type="AlphaFoldDB" id="A0A3P6S4X6"/>
<proteinExistence type="predicted"/>
<dbReference type="Gene3D" id="3.90.180.10">
    <property type="entry name" value="Medium-chain alcohol dehydrogenases, catalytic domain"/>
    <property type="match status" value="1"/>
</dbReference>
<sequence>MHISRTCSAVARQALMRAWQVQAPAEPLQLNMVPKPVITASDQVLVRVK</sequence>
<organism evidence="1 2">
    <name type="scientific">Cylicostephanus goldi</name>
    <name type="common">Nematode worm</name>
    <dbReference type="NCBI Taxonomy" id="71465"/>
    <lineage>
        <taxon>Eukaryota</taxon>
        <taxon>Metazoa</taxon>
        <taxon>Ecdysozoa</taxon>
        <taxon>Nematoda</taxon>
        <taxon>Chromadorea</taxon>
        <taxon>Rhabditida</taxon>
        <taxon>Rhabditina</taxon>
        <taxon>Rhabditomorpha</taxon>
        <taxon>Strongyloidea</taxon>
        <taxon>Strongylidae</taxon>
        <taxon>Cylicostephanus</taxon>
    </lineage>
</organism>
<dbReference type="EMBL" id="UYRV01020242">
    <property type="protein sequence ID" value="VDK67219.1"/>
    <property type="molecule type" value="Genomic_DNA"/>
</dbReference>
<evidence type="ECO:0000313" key="1">
    <source>
        <dbReference type="EMBL" id="VDK67219.1"/>
    </source>
</evidence>
<dbReference type="Proteomes" id="UP000271889">
    <property type="component" value="Unassembled WGS sequence"/>
</dbReference>
<gene>
    <name evidence="1" type="ORF">CGOC_LOCUS6290</name>
</gene>
<evidence type="ECO:0000313" key="2">
    <source>
        <dbReference type="Proteomes" id="UP000271889"/>
    </source>
</evidence>